<dbReference type="SUPFAM" id="SSF52283">
    <property type="entry name" value="Formate/glycerate dehydrogenase catalytic domain-like"/>
    <property type="match status" value="1"/>
</dbReference>
<dbReference type="SUPFAM" id="SSF51735">
    <property type="entry name" value="NAD(P)-binding Rossmann-fold domains"/>
    <property type="match status" value="1"/>
</dbReference>
<dbReference type="STRING" id="136037.A0A067RD67"/>
<sequence length="531" mass="56585">MSVSLRNVLISDAVDSACLELLQNHGINVTCKYKLPKDQLLQEIKNYDGLIVRSDTKVTADVFAAATSLRVVGRAGTGVDNIDTEAATRKGVIVLNTPGGNSISACELTCALISSLARNVAQACQSLKEGRWDRKIYTGSELSGKTLAVLGLGRIGREVATRMQAYGMKTIGFDPLVSAESAKQFNVEKMELEEIWPLADYITVHTPLIPQTRNLINETALNKCKHGVRIINVARGGIIDEAALLDALKDGKCGGAALDVFCEEPPKSAITLELIQHPAVIVTPHLGASTNEAQQRVAVEIAEQFIAIAANCSAAERACYTVTGVVNAPILAAAMVQTNTPWISLSKEMGKLIAKIIQGAKLGTYVSIKTNGYGMENRKFLGTAVLVGMLTGHTKNGLNLINAPALAKDAGIEVSQSYEGNNEVPTLTVTVSEGKNFSHSVQGTVRADELPYLLTIDDANFGPTGVLLSNNIHIFQCQNCTTNLTAIITQLTSKGANIINVAIATGKNVWIAVRTANEFTDNISIPGIISF</sequence>
<dbReference type="Gene3D" id="3.30.1330.90">
    <property type="entry name" value="D-3-phosphoglycerate dehydrogenase, domain 3"/>
    <property type="match status" value="1"/>
</dbReference>
<dbReference type="InterPro" id="IPR006139">
    <property type="entry name" value="D-isomer_2_OHA_DH_cat_dom"/>
</dbReference>
<comment type="pathway">
    <text evidence="1 13">Amino-acid biosynthesis; L-serine biosynthesis; L-serine from 3-phospho-D-glycerate: step 1/3.</text>
</comment>
<dbReference type="SUPFAM" id="SSF143548">
    <property type="entry name" value="Serine metabolism enzymes domain"/>
    <property type="match status" value="1"/>
</dbReference>
<dbReference type="GO" id="GO:0006564">
    <property type="term" value="P:L-serine biosynthetic process"/>
    <property type="evidence" value="ECO:0007669"/>
    <property type="project" value="UniProtKB-KW"/>
</dbReference>
<evidence type="ECO:0000256" key="10">
    <source>
        <dbReference type="ARBA" id="ARBA00023027"/>
    </source>
</evidence>
<comment type="catalytic activity">
    <reaction evidence="12 13">
        <text>(2R)-3-phosphoglycerate + NAD(+) = 3-phosphooxypyruvate + NADH + H(+)</text>
        <dbReference type="Rhea" id="RHEA:12641"/>
        <dbReference type="ChEBI" id="CHEBI:15378"/>
        <dbReference type="ChEBI" id="CHEBI:18110"/>
        <dbReference type="ChEBI" id="CHEBI:57540"/>
        <dbReference type="ChEBI" id="CHEBI:57945"/>
        <dbReference type="ChEBI" id="CHEBI:58272"/>
        <dbReference type="EC" id="1.1.1.95"/>
    </reaction>
</comment>
<dbReference type="InterPro" id="IPR006236">
    <property type="entry name" value="PGDH"/>
</dbReference>
<keyword evidence="6" id="KW-0597">Phosphoprotein</keyword>
<evidence type="ECO:0000256" key="3">
    <source>
        <dbReference type="ARBA" id="ARBA00011881"/>
    </source>
</evidence>
<evidence type="ECO:0000259" key="16">
    <source>
        <dbReference type="Pfam" id="PF19304"/>
    </source>
</evidence>
<dbReference type="NCBIfam" id="TIGR01327">
    <property type="entry name" value="PGDH"/>
    <property type="match status" value="1"/>
</dbReference>
<name>A0A067RD67_ZOONE</name>
<dbReference type="InterPro" id="IPR029752">
    <property type="entry name" value="D-isomer_DH_CS1"/>
</dbReference>
<feature type="domain" description="D-isomer specific 2-hydroxyacid dehydrogenase catalytic" evidence="14">
    <location>
        <begin position="8"/>
        <end position="312"/>
    </location>
</feature>
<dbReference type="EC" id="1.1.1.95" evidence="4 13"/>
<evidence type="ECO:0000313" key="17">
    <source>
        <dbReference type="EMBL" id="KDR17898.1"/>
    </source>
</evidence>
<gene>
    <name evidence="17" type="ORF">L798_08205</name>
</gene>
<evidence type="ECO:0000256" key="1">
    <source>
        <dbReference type="ARBA" id="ARBA00005216"/>
    </source>
</evidence>
<dbReference type="PROSITE" id="PS00671">
    <property type="entry name" value="D_2_HYDROXYACID_DH_3"/>
    <property type="match status" value="1"/>
</dbReference>
<feature type="domain" description="D-3-phosphoglycerate dehydrogenase ASB" evidence="16">
    <location>
        <begin position="340"/>
        <end position="456"/>
    </location>
</feature>
<evidence type="ECO:0000256" key="4">
    <source>
        <dbReference type="ARBA" id="ARBA00013143"/>
    </source>
</evidence>
<evidence type="ECO:0000256" key="8">
    <source>
        <dbReference type="ARBA" id="ARBA00022990"/>
    </source>
</evidence>
<keyword evidence="7 13" id="KW-0028">Amino-acid biosynthesis</keyword>
<evidence type="ECO:0000256" key="13">
    <source>
        <dbReference type="RuleBase" id="RU363003"/>
    </source>
</evidence>
<dbReference type="Pfam" id="PF19304">
    <property type="entry name" value="PGDH_inter"/>
    <property type="match status" value="1"/>
</dbReference>
<dbReference type="UniPathway" id="UPA00135">
    <property type="reaction ID" value="UER00196"/>
</dbReference>
<dbReference type="FunFam" id="3.40.50.720:FF:000021">
    <property type="entry name" value="D-3-phosphoglycerate dehydrogenase"/>
    <property type="match status" value="1"/>
</dbReference>
<feature type="domain" description="D-isomer specific 2-hydroxyacid dehydrogenase NAD-binding" evidence="15">
    <location>
        <begin position="111"/>
        <end position="287"/>
    </location>
</feature>
<dbReference type="eggNOG" id="KOG0068">
    <property type="taxonomic scope" value="Eukaryota"/>
</dbReference>
<dbReference type="Pfam" id="PF00389">
    <property type="entry name" value="2-Hacid_dh"/>
    <property type="match status" value="1"/>
</dbReference>
<dbReference type="InterPro" id="IPR006140">
    <property type="entry name" value="D-isomer_DH_NAD-bd"/>
</dbReference>
<evidence type="ECO:0000259" key="14">
    <source>
        <dbReference type="Pfam" id="PF00389"/>
    </source>
</evidence>
<evidence type="ECO:0000256" key="11">
    <source>
        <dbReference type="ARBA" id="ARBA00023299"/>
    </source>
</evidence>
<comment type="subunit">
    <text evidence="3">Homotetramer.</text>
</comment>
<keyword evidence="10 13" id="KW-0520">NAD</keyword>
<accession>A0A067RD67</accession>
<dbReference type="Proteomes" id="UP000027135">
    <property type="component" value="Unassembled WGS sequence"/>
</dbReference>
<evidence type="ECO:0000256" key="12">
    <source>
        <dbReference type="ARBA" id="ARBA00048731"/>
    </source>
</evidence>
<evidence type="ECO:0000256" key="6">
    <source>
        <dbReference type="ARBA" id="ARBA00022553"/>
    </source>
</evidence>
<dbReference type="InterPro" id="IPR029753">
    <property type="entry name" value="D-isomer_DH_CS"/>
</dbReference>
<evidence type="ECO:0000256" key="7">
    <source>
        <dbReference type="ARBA" id="ARBA00022605"/>
    </source>
</evidence>
<dbReference type="FunCoup" id="A0A067RD67">
    <property type="interactions" value="534"/>
</dbReference>
<dbReference type="CDD" id="cd12173">
    <property type="entry name" value="PGDH_4"/>
    <property type="match status" value="1"/>
</dbReference>
<evidence type="ECO:0000313" key="18">
    <source>
        <dbReference type="Proteomes" id="UP000027135"/>
    </source>
</evidence>
<keyword evidence="18" id="KW-1185">Reference proteome</keyword>
<dbReference type="GO" id="GO:0004617">
    <property type="term" value="F:phosphoglycerate dehydrogenase activity"/>
    <property type="evidence" value="ECO:0007669"/>
    <property type="project" value="UniProtKB-EC"/>
</dbReference>
<evidence type="ECO:0000256" key="5">
    <source>
        <dbReference type="ARBA" id="ARBA00021582"/>
    </source>
</evidence>
<keyword evidence="9 13" id="KW-0560">Oxidoreductase</keyword>
<dbReference type="PANTHER" id="PTHR42938">
    <property type="entry name" value="FORMATE DEHYDROGENASE 1"/>
    <property type="match status" value="1"/>
</dbReference>
<dbReference type="OMA" id="NIAGMQV"/>
<evidence type="ECO:0000256" key="2">
    <source>
        <dbReference type="ARBA" id="ARBA00005854"/>
    </source>
</evidence>
<dbReference type="PANTHER" id="PTHR42938:SF22">
    <property type="entry name" value="D-3-PHOSPHOGLYCERATE DEHYDROGENASE"/>
    <property type="match status" value="1"/>
</dbReference>
<dbReference type="InterPro" id="IPR029009">
    <property type="entry name" value="ASB_dom_sf"/>
</dbReference>
<reference evidence="17 18" key="1">
    <citation type="journal article" date="2014" name="Nat. Commun.">
        <title>Molecular traces of alternative social organization in a termite genome.</title>
        <authorList>
            <person name="Terrapon N."/>
            <person name="Li C."/>
            <person name="Robertson H.M."/>
            <person name="Ji L."/>
            <person name="Meng X."/>
            <person name="Booth W."/>
            <person name="Chen Z."/>
            <person name="Childers C.P."/>
            <person name="Glastad K.M."/>
            <person name="Gokhale K."/>
            <person name="Gowin J."/>
            <person name="Gronenberg W."/>
            <person name="Hermansen R.A."/>
            <person name="Hu H."/>
            <person name="Hunt B.G."/>
            <person name="Huylmans A.K."/>
            <person name="Khalil S.M."/>
            <person name="Mitchell R.D."/>
            <person name="Munoz-Torres M.C."/>
            <person name="Mustard J.A."/>
            <person name="Pan H."/>
            <person name="Reese J.T."/>
            <person name="Scharf M.E."/>
            <person name="Sun F."/>
            <person name="Vogel H."/>
            <person name="Xiao J."/>
            <person name="Yang W."/>
            <person name="Yang Z."/>
            <person name="Yang Z."/>
            <person name="Zhou J."/>
            <person name="Zhu J."/>
            <person name="Brent C.S."/>
            <person name="Elsik C.G."/>
            <person name="Goodisman M.A."/>
            <person name="Liberles D.A."/>
            <person name="Roe R.M."/>
            <person name="Vargo E.L."/>
            <person name="Vilcinskas A."/>
            <person name="Wang J."/>
            <person name="Bornberg-Bauer E."/>
            <person name="Korb J."/>
            <person name="Zhang G."/>
            <person name="Liebig J."/>
        </authorList>
    </citation>
    <scope>NUCLEOTIDE SEQUENCE [LARGE SCALE GENOMIC DNA]</scope>
    <source>
        <tissue evidence="17">Whole organism</tissue>
    </source>
</reference>
<dbReference type="AlphaFoldDB" id="A0A067RD67"/>
<evidence type="ECO:0000259" key="15">
    <source>
        <dbReference type="Pfam" id="PF02826"/>
    </source>
</evidence>
<organism evidence="17 18">
    <name type="scientific">Zootermopsis nevadensis</name>
    <name type="common">Dampwood termite</name>
    <dbReference type="NCBI Taxonomy" id="136037"/>
    <lineage>
        <taxon>Eukaryota</taxon>
        <taxon>Metazoa</taxon>
        <taxon>Ecdysozoa</taxon>
        <taxon>Arthropoda</taxon>
        <taxon>Hexapoda</taxon>
        <taxon>Insecta</taxon>
        <taxon>Pterygota</taxon>
        <taxon>Neoptera</taxon>
        <taxon>Polyneoptera</taxon>
        <taxon>Dictyoptera</taxon>
        <taxon>Blattodea</taxon>
        <taxon>Blattoidea</taxon>
        <taxon>Termitoidae</taxon>
        <taxon>Termopsidae</taxon>
        <taxon>Zootermopsis</taxon>
    </lineage>
</organism>
<dbReference type="InParanoid" id="A0A067RD67"/>
<evidence type="ECO:0000256" key="9">
    <source>
        <dbReference type="ARBA" id="ARBA00023002"/>
    </source>
</evidence>
<dbReference type="OrthoDB" id="1621027at2759"/>
<dbReference type="InterPro" id="IPR045626">
    <property type="entry name" value="PGDH_ASB_dom"/>
</dbReference>
<dbReference type="GO" id="GO:0051287">
    <property type="term" value="F:NAD binding"/>
    <property type="evidence" value="ECO:0007669"/>
    <property type="project" value="UniProtKB-UniRule"/>
</dbReference>
<dbReference type="EMBL" id="KK852714">
    <property type="protein sequence ID" value="KDR17898.1"/>
    <property type="molecule type" value="Genomic_DNA"/>
</dbReference>
<dbReference type="InterPro" id="IPR036291">
    <property type="entry name" value="NAD(P)-bd_dom_sf"/>
</dbReference>
<dbReference type="Gene3D" id="3.40.50.720">
    <property type="entry name" value="NAD(P)-binding Rossmann-like Domain"/>
    <property type="match status" value="2"/>
</dbReference>
<dbReference type="Pfam" id="PF02826">
    <property type="entry name" value="2-Hacid_dh_C"/>
    <property type="match status" value="1"/>
</dbReference>
<proteinExistence type="inferred from homology"/>
<keyword evidence="11 13" id="KW-0718">Serine biosynthesis</keyword>
<comment type="similarity">
    <text evidence="2 13">Belongs to the D-isomer specific 2-hydroxyacid dehydrogenase family.</text>
</comment>
<protein>
    <recommendedName>
        <fullName evidence="5 13">D-3-phosphoglycerate dehydrogenase</fullName>
        <ecNumber evidence="4 13">1.1.1.95</ecNumber>
    </recommendedName>
</protein>
<keyword evidence="8" id="KW-0007">Acetylation</keyword>
<dbReference type="PROSITE" id="PS00065">
    <property type="entry name" value="D_2_HYDROXYACID_DH_1"/>
    <property type="match status" value="1"/>
</dbReference>